<protein>
    <submittedName>
        <fullName evidence="1">Uncharacterized protein</fullName>
    </submittedName>
</protein>
<feature type="non-terminal residue" evidence="1">
    <location>
        <position position="44"/>
    </location>
</feature>
<sequence>MLHMDDYLAVPAPEESSLVERQAVALAKVESYAIVQFVSPKSLS</sequence>
<organism evidence="1 2">
    <name type="scientific">Trifolium medium</name>
    <dbReference type="NCBI Taxonomy" id="97028"/>
    <lineage>
        <taxon>Eukaryota</taxon>
        <taxon>Viridiplantae</taxon>
        <taxon>Streptophyta</taxon>
        <taxon>Embryophyta</taxon>
        <taxon>Tracheophyta</taxon>
        <taxon>Spermatophyta</taxon>
        <taxon>Magnoliopsida</taxon>
        <taxon>eudicotyledons</taxon>
        <taxon>Gunneridae</taxon>
        <taxon>Pentapetalae</taxon>
        <taxon>rosids</taxon>
        <taxon>fabids</taxon>
        <taxon>Fabales</taxon>
        <taxon>Fabaceae</taxon>
        <taxon>Papilionoideae</taxon>
        <taxon>50 kb inversion clade</taxon>
        <taxon>NPAAA clade</taxon>
        <taxon>Hologalegina</taxon>
        <taxon>IRL clade</taxon>
        <taxon>Trifolieae</taxon>
        <taxon>Trifolium</taxon>
    </lineage>
</organism>
<keyword evidence="2" id="KW-1185">Reference proteome</keyword>
<dbReference type="EMBL" id="LXQA010573222">
    <property type="protein sequence ID" value="MCI59984.1"/>
    <property type="molecule type" value="Genomic_DNA"/>
</dbReference>
<dbReference type="Proteomes" id="UP000265520">
    <property type="component" value="Unassembled WGS sequence"/>
</dbReference>
<reference evidence="1 2" key="1">
    <citation type="journal article" date="2018" name="Front. Plant Sci.">
        <title>Red Clover (Trifolium pratense) and Zigzag Clover (T. medium) - A Picture of Genomic Similarities and Differences.</title>
        <authorList>
            <person name="Dluhosova J."/>
            <person name="Istvanek J."/>
            <person name="Nedelnik J."/>
            <person name="Repkova J."/>
        </authorList>
    </citation>
    <scope>NUCLEOTIDE SEQUENCE [LARGE SCALE GENOMIC DNA]</scope>
    <source>
        <strain evidence="2">cv. 10/8</strain>
        <tissue evidence="1">Leaf</tissue>
    </source>
</reference>
<accession>A0A392THA3</accession>
<evidence type="ECO:0000313" key="1">
    <source>
        <dbReference type="EMBL" id="MCI59984.1"/>
    </source>
</evidence>
<dbReference type="AlphaFoldDB" id="A0A392THA3"/>
<proteinExistence type="predicted"/>
<name>A0A392THA3_9FABA</name>
<comment type="caution">
    <text evidence="1">The sequence shown here is derived from an EMBL/GenBank/DDBJ whole genome shotgun (WGS) entry which is preliminary data.</text>
</comment>
<evidence type="ECO:0000313" key="2">
    <source>
        <dbReference type="Proteomes" id="UP000265520"/>
    </source>
</evidence>